<name>A0A1X2I5M8_9FUNG</name>
<feature type="compositionally biased region" description="Basic residues" evidence="4">
    <location>
        <begin position="449"/>
        <end position="458"/>
    </location>
</feature>
<comment type="similarity">
    <text evidence="2">Belongs to the NADH:flavin oxidoreductase/NADH oxidase family.</text>
</comment>
<evidence type="ECO:0000256" key="4">
    <source>
        <dbReference type="SAM" id="MobiDB-lite"/>
    </source>
</evidence>
<dbReference type="AlphaFoldDB" id="A0A1X2I5M8"/>
<dbReference type="Proteomes" id="UP000193560">
    <property type="component" value="Unassembled WGS sequence"/>
</dbReference>
<dbReference type="InterPro" id="IPR045247">
    <property type="entry name" value="Oye-like"/>
</dbReference>
<evidence type="ECO:0000256" key="3">
    <source>
        <dbReference type="ARBA" id="ARBA00023002"/>
    </source>
</evidence>
<evidence type="ECO:0000256" key="1">
    <source>
        <dbReference type="ARBA" id="ARBA00001917"/>
    </source>
</evidence>
<feature type="domain" description="NADH:flavin oxidoreductase/NADH oxidase N-terminal" evidence="5">
    <location>
        <begin position="6"/>
        <end position="340"/>
    </location>
</feature>
<sequence>MTEPVLLSPIKIGEHTLEHRVVLAPLTRLRNSENGVIQDRVVEYYTQRTTKGGLLITEASIVSPAADGYLYAPGIYKEEHVEGWRKVTDAVHAKGGIIYCQLFHVGRATHSSHLPNNVLPVAPSPIAIKGKSLFGDDFEVPHALTVDEIQTTIQDFVNAAKNAMKAGFDGVEIHGANGYLVDSFINTSSNTRTDEYGGSIENRSRFALELVDALVEAVGANKTAIRFSPWSGFQDMEDATPVETWSYLTQQIQTKHSDLAYLHFVESREGGHSDDVLQEHESLEPFRNIWQGPFITSGGFTDPKKAIQRCEDSPNNLISFGRIFIANPDLVERIRNDWPLNKYHRPTFYTQGNEGYIDYPFYTPEEKDGVSDEKPDEITKVTEDVAIAEPVTATDTAATATAEDTIEQVPETTPPKDITPPKDLTPSDSETVKQTDDNTNTKERDIKADRRKSKKFNKAKCVIQ</sequence>
<dbReference type="OrthoDB" id="276546at2759"/>
<dbReference type="PANTHER" id="PTHR22893">
    <property type="entry name" value="NADH OXIDOREDUCTASE-RELATED"/>
    <property type="match status" value="1"/>
</dbReference>
<evidence type="ECO:0000259" key="5">
    <source>
        <dbReference type="Pfam" id="PF00724"/>
    </source>
</evidence>
<keyword evidence="3" id="KW-0560">Oxidoreductase</keyword>
<dbReference type="GO" id="GO:0005829">
    <property type="term" value="C:cytosol"/>
    <property type="evidence" value="ECO:0007669"/>
    <property type="project" value="UniProtKB-ARBA"/>
</dbReference>
<feature type="region of interest" description="Disordered" evidence="4">
    <location>
        <begin position="389"/>
        <end position="464"/>
    </location>
</feature>
<dbReference type="GO" id="GO:0010181">
    <property type="term" value="F:FMN binding"/>
    <property type="evidence" value="ECO:0007669"/>
    <property type="project" value="InterPro"/>
</dbReference>
<feature type="compositionally biased region" description="Low complexity" evidence="4">
    <location>
        <begin position="392"/>
        <end position="403"/>
    </location>
</feature>
<evidence type="ECO:0000256" key="2">
    <source>
        <dbReference type="ARBA" id="ARBA00005979"/>
    </source>
</evidence>
<dbReference type="PANTHER" id="PTHR22893:SF91">
    <property type="entry name" value="NADPH DEHYDROGENASE 2-RELATED"/>
    <property type="match status" value="1"/>
</dbReference>
<gene>
    <name evidence="6" type="ORF">BCR42DRAFT_423332</name>
</gene>
<dbReference type="EMBL" id="MCGE01000026">
    <property type="protein sequence ID" value="ORZ09913.1"/>
    <property type="molecule type" value="Genomic_DNA"/>
</dbReference>
<dbReference type="GO" id="GO:0016628">
    <property type="term" value="F:oxidoreductase activity, acting on the CH-CH group of donors, NAD or NADP as acceptor"/>
    <property type="evidence" value="ECO:0007669"/>
    <property type="project" value="UniProtKB-ARBA"/>
</dbReference>
<proteinExistence type="inferred from homology"/>
<comment type="cofactor">
    <cofactor evidence="1">
        <name>FMN</name>
        <dbReference type="ChEBI" id="CHEBI:58210"/>
    </cofactor>
</comment>
<comment type="caution">
    <text evidence="6">The sequence shown here is derived from an EMBL/GenBank/DDBJ whole genome shotgun (WGS) entry which is preliminary data.</text>
</comment>
<dbReference type="CDD" id="cd02933">
    <property type="entry name" value="OYE_like_FMN"/>
    <property type="match status" value="1"/>
</dbReference>
<dbReference type="Pfam" id="PF00724">
    <property type="entry name" value="Oxidored_FMN"/>
    <property type="match status" value="1"/>
</dbReference>
<reference evidence="6 7" key="1">
    <citation type="submission" date="2016-07" db="EMBL/GenBank/DDBJ databases">
        <title>Pervasive Adenine N6-methylation of Active Genes in Fungi.</title>
        <authorList>
            <consortium name="DOE Joint Genome Institute"/>
            <person name="Mondo S.J."/>
            <person name="Dannebaum R.O."/>
            <person name="Kuo R.C."/>
            <person name="Labutti K."/>
            <person name="Haridas S."/>
            <person name="Kuo A."/>
            <person name="Salamov A."/>
            <person name="Ahrendt S.R."/>
            <person name="Lipzen A."/>
            <person name="Sullivan W."/>
            <person name="Andreopoulos W.B."/>
            <person name="Clum A."/>
            <person name="Lindquist E."/>
            <person name="Daum C."/>
            <person name="Ramamoorthy G.K."/>
            <person name="Gryganskyi A."/>
            <person name="Culley D."/>
            <person name="Magnuson J.K."/>
            <person name="James T.Y."/>
            <person name="O'Malley M.A."/>
            <person name="Stajich J.E."/>
            <person name="Spatafora J.W."/>
            <person name="Visel A."/>
            <person name="Grigoriev I.V."/>
        </authorList>
    </citation>
    <scope>NUCLEOTIDE SEQUENCE [LARGE SCALE GENOMIC DNA]</scope>
    <source>
        <strain evidence="6 7">NRRL 1336</strain>
    </source>
</reference>
<dbReference type="InterPro" id="IPR013785">
    <property type="entry name" value="Aldolase_TIM"/>
</dbReference>
<evidence type="ECO:0000313" key="7">
    <source>
        <dbReference type="Proteomes" id="UP000193560"/>
    </source>
</evidence>
<dbReference type="STRING" id="90262.A0A1X2I5M8"/>
<dbReference type="SUPFAM" id="SSF51395">
    <property type="entry name" value="FMN-linked oxidoreductases"/>
    <property type="match status" value="1"/>
</dbReference>
<dbReference type="FunFam" id="3.20.20.70:FF:000059">
    <property type="entry name" value="N-ethylmaleimide reductase, FMN-linked"/>
    <property type="match status" value="1"/>
</dbReference>
<dbReference type="Gene3D" id="3.20.20.70">
    <property type="entry name" value="Aldolase class I"/>
    <property type="match status" value="1"/>
</dbReference>
<feature type="compositionally biased region" description="Basic and acidic residues" evidence="4">
    <location>
        <begin position="430"/>
        <end position="448"/>
    </location>
</feature>
<accession>A0A1X2I5M8</accession>
<protein>
    <recommendedName>
        <fullName evidence="5">NADH:flavin oxidoreductase/NADH oxidase N-terminal domain-containing protein</fullName>
    </recommendedName>
</protein>
<organism evidence="6 7">
    <name type="scientific">Absidia repens</name>
    <dbReference type="NCBI Taxonomy" id="90262"/>
    <lineage>
        <taxon>Eukaryota</taxon>
        <taxon>Fungi</taxon>
        <taxon>Fungi incertae sedis</taxon>
        <taxon>Mucoromycota</taxon>
        <taxon>Mucoromycotina</taxon>
        <taxon>Mucoromycetes</taxon>
        <taxon>Mucorales</taxon>
        <taxon>Cunninghamellaceae</taxon>
        <taxon>Absidia</taxon>
    </lineage>
</organism>
<evidence type="ECO:0000313" key="6">
    <source>
        <dbReference type="EMBL" id="ORZ09913.1"/>
    </source>
</evidence>
<dbReference type="InterPro" id="IPR001155">
    <property type="entry name" value="OxRdtase_FMN_N"/>
</dbReference>
<keyword evidence="7" id="KW-1185">Reference proteome</keyword>